<dbReference type="Gene3D" id="3.30.420.10">
    <property type="entry name" value="Ribonuclease H-like superfamily/Ribonuclease H"/>
    <property type="match status" value="1"/>
</dbReference>
<gene>
    <name evidence="4" type="primary">istA</name>
    <name evidence="4" type="ORF">M8523_35180</name>
</gene>
<evidence type="ECO:0000259" key="2">
    <source>
        <dbReference type="PROSITE" id="PS50532"/>
    </source>
</evidence>
<dbReference type="AlphaFoldDB" id="A0AA42CS26"/>
<dbReference type="GO" id="GO:0015074">
    <property type="term" value="P:DNA integration"/>
    <property type="evidence" value="ECO:0007669"/>
    <property type="project" value="InterPro"/>
</dbReference>
<organism evidence="4 5">
    <name type="scientific">Lichenifustis flavocetrariae</name>
    <dbReference type="NCBI Taxonomy" id="2949735"/>
    <lineage>
        <taxon>Bacteria</taxon>
        <taxon>Pseudomonadati</taxon>
        <taxon>Pseudomonadota</taxon>
        <taxon>Alphaproteobacteria</taxon>
        <taxon>Hyphomicrobiales</taxon>
        <taxon>Lichenihabitantaceae</taxon>
        <taxon>Lichenifustis</taxon>
    </lineage>
</organism>
<evidence type="ECO:0000259" key="3">
    <source>
        <dbReference type="PROSITE" id="PS50994"/>
    </source>
</evidence>
<dbReference type="PROSITE" id="PS50532">
    <property type="entry name" value="HTH_IS408"/>
    <property type="match status" value="1"/>
</dbReference>
<dbReference type="PROSITE" id="PS50994">
    <property type="entry name" value="INTEGRASE"/>
    <property type="match status" value="1"/>
</dbReference>
<evidence type="ECO:0000256" key="1">
    <source>
        <dbReference type="ARBA" id="ARBA00009277"/>
    </source>
</evidence>
<dbReference type="RefSeq" id="WP_282589472.1">
    <property type="nucleotide sequence ID" value="NZ_JAMOIM010000094.1"/>
</dbReference>
<name>A0AA42CS26_9HYPH</name>
<keyword evidence="5" id="KW-1185">Reference proteome</keyword>
<dbReference type="PANTHER" id="PTHR35004">
    <property type="entry name" value="TRANSPOSASE RV3428C-RELATED"/>
    <property type="match status" value="1"/>
</dbReference>
<dbReference type="InterPro" id="IPR054353">
    <property type="entry name" value="IstA-like_C"/>
</dbReference>
<comment type="similarity">
    <text evidence="1">Belongs to the transposase IS21/IS408/IS1162 family.</text>
</comment>
<comment type="caution">
    <text evidence="4">The sequence shown here is derived from an EMBL/GenBank/DDBJ whole genome shotgun (WGS) entry which is preliminary data.</text>
</comment>
<protein>
    <submittedName>
        <fullName evidence="4">IS21 family transposase</fullName>
    </submittedName>
</protein>
<dbReference type="SUPFAM" id="SSF53098">
    <property type="entry name" value="Ribonuclease H-like"/>
    <property type="match status" value="1"/>
</dbReference>
<evidence type="ECO:0000313" key="5">
    <source>
        <dbReference type="Proteomes" id="UP001165667"/>
    </source>
</evidence>
<dbReference type="NCBIfam" id="NF033546">
    <property type="entry name" value="transpos_IS21"/>
    <property type="match status" value="1"/>
</dbReference>
<dbReference type="InterPro" id="IPR001584">
    <property type="entry name" value="Integrase_cat-core"/>
</dbReference>
<feature type="domain" description="HTH IS408-type" evidence="2">
    <location>
        <begin position="11"/>
        <end position="92"/>
    </location>
</feature>
<sequence length="528" mass="58940">MPTERLSMRRIRDLLRLKYENRLSSRVIAASLGLSKGAVGDYLRRAQAAGSGWPIDAALTDTGLERLLFPAAPDVLAKDRPEPDWPTVDRELRRSGVTRMLLWQEYRAEHPDGYGYTWFCVRFEAWKGQASPTMRQTHAAGEKVFVDFAGDTIDVIDPVTGVVQPMKLFVAALGASNYIYAEARASEGLADWIGCHVGLFACLGGVTAMIVCDYLKAVVTNPDRYDPGINRSYQEMARHYGTRVCPARPYKPRDKAKVEQSVLLVERWVPARLRNMRFFSLAELNAAITALTNDLNARMMRGYGASRAELFAAVDAPALKPLPAEPYAFAAWKRCRVAPDYHVEDENCWYSVPFRLIGDLVDVRVTERTVEAFHKGERVASHAKSIGRRSHVTVADHMPSAHKRHAAWTPARITAFAEKIGPATAALTQAIMIARPHPEQGGVDQGSTVPKAWWMVHVGFRTCLGILSLEKIYGQARLEAACRRGELINARSVRSIRSILKTGLDRAFLEPEPEPLHHGNIRGRGYFH</sequence>
<evidence type="ECO:0000313" key="4">
    <source>
        <dbReference type="EMBL" id="MCW6513097.1"/>
    </source>
</evidence>
<dbReference type="EMBL" id="JAMOIM010000094">
    <property type="protein sequence ID" value="MCW6513097.1"/>
    <property type="molecule type" value="Genomic_DNA"/>
</dbReference>
<dbReference type="InterPro" id="IPR036397">
    <property type="entry name" value="RNaseH_sf"/>
</dbReference>
<feature type="domain" description="Integrase catalytic" evidence="3">
    <location>
        <begin position="128"/>
        <end position="315"/>
    </location>
</feature>
<dbReference type="PANTHER" id="PTHR35004:SF8">
    <property type="entry name" value="TRANSPOSASE RV3428C-RELATED"/>
    <property type="match status" value="1"/>
</dbReference>
<dbReference type="GO" id="GO:0003676">
    <property type="term" value="F:nucleic acid binding"/>
    <property type="evidence" value="ECO:0007669"/>
    <property type="project" value="InterPro"/>
</dbReference>
<reference evidence="4" key="1">
    <citation type="submission" date="2022-05" db="EMBL/GenBank/DDBJ databases">
        <authorList>
            <person name="Pankratov T."/>
        </authorList>
    </citation>
    <scope>NUCLEOTIDE SEQUENCE</scope>
    <source>
        <strain evidence="4">BP6-180914</strain>
    </source>
</reference>
<dbReference type="InterPro" id="IPR017895">
    <property type="entry name" value="HTH_IS408/IS1162_type"/>
</dbReference>
<dbReference type="Pfam" id="PF22483">
    <property type="entry name" value="Mu-transpos_C_2"/>
    <property type="match status" value="1"/>
</dbReference>
<accession>A0AA42CS26</accession>
<dbReference type="Proteomes" id="UP001165667">
    <property type="component" value="Unassembled WGS sequence"/>
</dbReference>
<dbReference type="InterPro" id="IPR012337">
    <property type="entry name" value="RNaseH-like_sf"/>
</dbReference>
<proteinExistence type="inferred from homology"/>